<evidence type="ECO:0000313" key="2">
    <source>
        <dbReference type="Proteomes" id="UP000821865"/>
    </source>
</evidence>
<comment type="caution">
    <text evidence="1">The sequence shown here is derived from an EMBL/GenBank/DDBJ whole genome shotgun (WGS) entry which is preliminary data.</text>
</comment>
<organism evidence="1 2">
    <name type="scientific">Dermacentor silvarum</name>
    <name type="common">Tick</name>
    <dbReference type="NCBI Taxonomy" id="543639"/>
    <lineage>
        <taxon>Eukaryota</taxon>
        <taxon>Metazoa</taxon>
        <taxon>Ecdysozoa</taxon>
        <taxon>Arthropoda</taxon>
        <taxon>Chelicerata</taxon>
        <taxon>Arachnida</taxon>
        <taxon>Acari</taxon>
        <taxon>Parasitiformes</taxon>
        <taxon>Ixodida</taxon>
        <taxon>Ixodoidea</taxon>
        <taxon>Ixodidae</taxon>
        <taxon>Rhipicephalinae</taxon>
        <taxon>Dermacentor</taxon>
    </lineage>
</organism>
<sequence>MDGEADPGVGGSNKSRKSSLATSRTQSIVANDTRRASIAPTVEAYILKPHSKTPVITGGSRRDADAVTPAGASVKPTVAAEEGSGRELVRNRSRRKHGAKTSSSISSSSSRTTKTSKEGPTENKETATGVQPELKQSHRAPRCKESSQEAVGSNTKQREAKAATTTASTKSHRVSMAVTSTLPSTVSAPDDKATAAMPPDTVKTTSATVGTESTKQNHHSSSSYGPLIAVAVSQDQIGSAAPQDGGTVGLAIASLSGSLDQPASSSATTVGVASGSTASKDQVAPVAPQDNKITQAAASAPGRAQEQCISPSAMSKNEGDKMVNQDQEAQLAKATADQQLAQAPAAPTAQPEVILPHEPHRGRHTMKKRHGGKKSTDDNVHSLDSDVRVSIRQGSERMSGINSAGQSSFCPLHVNFMTELEDKQRLLLTGAVVSASAVMFSVLVTFAILVYYANAPDSPLACVTAECIAARDYLATLLNTSKDACRDFYGYVCDSWIARRGKHGRSFRRDNIAASVARINETLWRQDDREDDSTKLRLVRHIYQECHRYSTSTYTSSTFKATLDSARKQLNWVQLRGSRNYQDLVALLIRTSLLIGFHTFVIIELLSEETDAVLRLSRGLPLLRKLTTTGDLRELEVALRRVVDDEANDLPRILEMDASVADALQRSESAVSAEEDVRGPIEEFLEDLVPDVNTNAWVAMVEDVLGRFGKDSLPLSNVSLTSGADGFRQAFRHVTSRRGVEEAALYLASHLDAEILTLELSRDRVSSDPYETARCCLALAQRPVVYSWPRLAARILEVPGSGKVIESMFNQLSETSHATIATTWLAKVMRQAAKNKIEKVKLMVVSSGLSSMAAGIGGGADPYAPLVIQITKRNASFVQLFVNVMAFVHEVRVRSPPTLAQLVVSQSELRNEMVHSRLASSLVVPTLYQHVPYLYPVGVPTYFNYATVGALLATRVAEAIGPNPPSVKEMVRDTSDHNVVSWEEVLLLQFNISAICLERLHERLGLQHKASSGGEWQRRDMLFRAQGLRLAYDALVASFGIATTNRKFLNLWPQAQAAFFARFCLLSCDAEENPSPLLSRRTHCLLPLHNMPEFGDVFNCTSRKDFVTQQCLA</sequence>
<evidence type="ECO:0000313" key="1">
    <source>
        <dbReference type="EMBL" id="KAH7933235.1"/>
    </source>
</evidence>
<name>A0ACB8C356_DERSI</name>
<gene>
    <name evidence="1" type="ORF">HPB49_010650</name>
</gene>
<proteinExistence type="predicted"/>
<protein>
    <submittedName>
        <fullName evidence="1">Uncharacterized protein</fullName>
    </submittedName>
</protein>
<dbReference type="EMBL" id="CM023478">
    <property type="protein sequence ID" value="KAH7933235.1"/>
    <property type="molecule type" value="Genomic_DNA"/>
</dbReference>
<reference evidence="1" key="1">
    <citation type="submission" date="2020-05" db="EMBL/GenBank/DDBJ databases">
        <title>Large-scale comparative analyses of tick genomes elucidate their genetic diversity and vector capacities.</title>
        <authorList>
            <person name="Jia N."/>
            <person name="Wang J."/>
            <person name="Shi W."/>
            <person name="Du L."/>
            <person name="Sun Y."/>
            <person name="Zhan W."/>
            <person name="Jiang J."/>
            <person name="Wang Q."/>
            <person name="Zhang B."/>
            <person name="Ji P."/>
            <person name="Sakyi L.B."/>
            <person name="Cui X."/>
            <person name="Yuan T."/>
            <person name="Jiang B."/>
            <person name="Yang W."/>
            <person name="Lam T.T.-Y."/>
            <person name="Chang Q."/>
            <person name="Ding S."/>
            <person name="Wang X."/>
            <person name="Zhu J."/>
            <person name="Ruan X."/>
            <person name="Zhao L."/>
            <person name="Wei J."/>
            <person name="Que T."/>
            <person name="Du C."/>
            <person name="Cheng J."/>
            <person name="Dai P."/>
            <person name="Han X."/>
            <person name="Huang E."/>
            <person name="Gao Y."/>
            <person name="Liu J."/>
            <person name="Shao H."/>
            <person name="Ye R."/>
            <person name="Li L."/>
            <person name="Wei W."/>
            <person name="Wang X."/>
            <person name="Wang C."/>
            <person name="Yang T."/>
            <person name="Huo Q."/>
            <person name="Li W."/>
            <person name="Guo W."/>
            <person name="Chen H."/>
            <person name="Zhou L."/>
            <person name="Ni X."/>
            <person name="Tian J."/>
            <person name="Zhou Y."/>
            <person name="Sheng Y."/>
            <person name="Liu T."/>
            <person name="Pan Y."/>
            <person name="Xia L."/>
            <person name="Li J."/>
            <person name="Zhao F."/>
            <person name="Cao W."/>
        </authorList>
    </citation>
    <scope>NUCLEOTIDE SEQUENCE</scope>
    <source>
        <strain evidence="1">Dsil-2018</strain>
    </source>
</reference>
<accession>A0ACB8C356</accession>
<keyword evidence="2" id="KW-1185">Reference proteome</keyword>
<dbReference type="Proteomes" id="UP000821865">
    <property type="component" value="Chromosome 9"/>
</dbReference>